<dbReference type="RefSeq" id="WP_049162711.1">
    <property type="nucleotide sequence ID" value="NZ_CP010586.1"/>
</dbReference>
<sequence length="145" mass="17526">MKKKRRNIVEDGLTKEDFDRLWELLGGRDQKFVEPIEREDKTEQDFYEDLKNWKFESLPKQVQLYEIMLEESITEGHPMYEEMVTAIEDTVNYEISRGIEQGGNGDCYIPLTREEYMVWFYMLCELLQDKPAIPKEYRHLIELFK</sequence>
<dbReference type="AlphaFoldDB" id="A0A806TBU0"/>
<gene>
    <name evidence="1" type="ORF">AS52_00249</name>
</gene>
<evidence type="ECO:0000313" key="2">
    <source>
        <dbReference type="Proteomes" id="UP000036410"/>
    </source>
</evidence>
<organism evidence="1 2">
    <name type="scientific">Priestia megaterium Q3</name>
    <dbReference type="NCBI Taxonomy" id="1452722"/>
    <lineage>
        <taxon>Bacteria</taxon>
        <taxon>Bacillati</taxon>
        <taxon>Bacillota</taxon>
        <taxon>Bacilli</taxon>
        <taxon>Bacillales</taxon>
        <taxon>Bacillaceae</taxon>
        <taxon>Priestia</taxon>
    </lineage>
</organism>
<evidence type="ECO:0000313" key="1">
    <source>
        <dbReference type="EMBL" id="AKP75270.1"/>
    </source>
</evidence>
<dbReference type="Proteomes" id="UP000036410">
    <property type="component" value="Chromosome"/>
</dbReference>
<protein>
    <submittedName>
        <fullName evidence="1">Uncharacterized protein</fullName>
    </submittedName>
</protein>
<name>A0A806TBU0_PRIMG</name>
<reference evidence="1 2" key="1">
    <citation type="submission" date="2015-01" db="EMBL/GenBank/DDBJ databases">
        <title>Genome sequence of bacillus megaterium Q3.</title>
        <authorList>
            <person name="Wang Y."/>
            <person name="Luo K."/>
            <person name="Bai L."/>
            <person name="Luo F."/>
        </authorList>
    </citation>
    <scope>NUCLEOTIDE SEQUENCE [LARGE SCALE GENOMIC DNA]</scope>
    <source>
        <strain evidence="1 2">Q3</strain>
    </source>
</reference>
<accession>A0A806TBU0</accession>
<proteinExistence type="predicted"/>
<dbReference type="EMBL" id="CP010586">
    <property type="protein sequence ID" value="AKP75270.1"/>
    <property type="molecule type" value="Genomic_DNA"/>
</dbReference>